<evidence type="ECO:0000313" key="4">
    <source>
        <dbReference type="Proteomes" id="UP001597018"/>
    </source>
</evidence>
<dbReference type="SMART" id="SM00421">
    <property type="entry name" value="HTH_LUXR"/>
    <property type="match status" value="1"/>
</dbReference>
<protein>
    <submittedName>
        <fullName evidence="3">LuxR C-terminal-related transcriptional regulator</fullName>
    </submittedName>
</protein>
<dbReference type="PANTHER" id="PTHR43214">
    <property type="entry name" value="TWO-COMPONENT RESPONSE REGULATOR"/>
    <property type="match status" value="1"/>
</dbReference>
<keyword evidence="4" id="KW-1185">Reference proteome</keyword>
<dbReference type="PRINTS" id="PR00038">
    <property type="entry name" value="HTHLUXR"/>
</dbReference>
<dbReference type="InterPro" id="IPR016032">
    <property type="entry name" value="Sig_transdc_resp-reg_C-effctor"/>
</dbReference>
<dbReference type="InterPro" id="IPR027417">
    <property type="entry name" value="P-loop_NTPase"/>
</dbReference>
<name>A0ABW3FQR8_9PSEU</name>
<gene>
    <name evidence="3" type="ORF">ACFQ16_06575</name>
</gene>
<dbReference type="InterPro" id="IPR036388">
    <property type="entry name" value="WH-like_DNA-bd_sf"/>
</dbReference>
<dbReference type="CDD" id="cd06170">
    <property type="entry name" value="LuxR_C_like"/>
    <property type="match status" value="1"/>
</dbReference>
<comment type="caution">
    <text evidence="3">The sequence shown here is derived from an EMBL/GenBank/DDBJ whole genome shotgun (WGS) entry which is preliminary data.</text>
</comment>
<dbReference type="SUPFAM" id="SSF46894">
    <property type="entry name" value="C-terminal effector domain of the bipartite response regulators"/>
    <property type="match status" value="1"/>
</dbReference>
<reference evidence="4" key="1">
    <citation type="journal article" date="2019" name="Int. J. Syst. Evol. Microbiol.">
        <title>The Global Catalogue of Microorganisms (GCM) 10K type strain sequencing project: providing services to taxonomists for standard genome sequencing and annotation.</title>
        <authorList>
            <consortium name="The Broad Institute Genomics Platform"/>
            <consortium name="The Broad Institute Genome Sequencing Center for Infectious Disease"/>
            <person name="Wu L."/>
            <person name="Ma J."/>
        </authorList>
    </citation>
    <scope>NUCLEOTIDE SEQUENCE [LARGE SCALE GENOMIC DNA]</scope>
    <source>
        <strain evidence="4">CCUG 56401</strain>
    </source>
</reference>
<dbReference type="Proteomes" id="UP001597018">
    <property type="component" value="Unassembled WGS sequence"/>
</dbReference>
<dbReference type="InterPro" id="IPR000792">
    <property type="entry name" value="Tscrpt_reg_LuxR_C"/>
</dbReference>
<dbReference type="Gene3D" id="1.10.10.10">
    <property type="entry name" value="Winged helix-like DNA-binding domain superfamily/Winged helix DNA-binding domain"/>
    <property type="match status" value="1"/>
</dbReference>
<dbReference type="InterPro" id="IPR039420">
    <property type="entry name" value="WalR-like"/>
</dbReference>
<dbReference type="SUPFAM" id="SSF52540">
    <property type="entry name" value="P-loop containing nucleoside triphosphate hydrolases"/>
    <property type="match status" value="1"/>
</dbReference>
<dbReference type="PROSITE" id="PS50043">
    <property type="entry name" value="HTH_LUXR_2"/>
    <property type="match status" value="1"/>
</dbReference>
<organism evidence="3 4">
    <name type="scientific">Saccharopolyspora rosea</name>
    <dbReference type="NCBI Taxonomy" id="524884"/>
    <lineage>
        <taxon>Bacteria</taxon>
        <taxon>Bacillati</taxon>
        <taxon>Actinomycetota</taxon>
        <taxon>Actinomycetes</taxon>
        <taxon>Pseudonocardiales</taxon>
        <taxon>Pseudonocardiaceae</taxon>
        <taxon>Saccharopolyspora</taxon>
    </lineage>
</organism>
<dbReference type="InterPro" id="IPR003593">
    <property type="entry name" value="AAA+_ATPase"/>
</dbReference>
<proteinExistence type="predicted"/>
<dbReference type="PANTHER" id="PTHR43214:SF42">
    <property type="entry name" value="TRANSCRIPTIONAL REGULATORY PROTEIN DESR"/>
    <property type="match status" value="1"/>
</dbReference>
<evidence type="ECO:0000256" key="1">
    <source>
        <dbReference type="ARBA" id="ARBA00023125"/>
    </source>
</evidence>
<dbReference type="EMBL" id="JBHTIW010000003">
    <property type="protein sequence ID" value="MFD0919400.1"/>
    <property type="molecule type" value="Genomic_DNA"/>
</dbReference>
<accession>A0ABW3FQR8</accession>
<dbReference type="RefSeq" id="WP_345599906.1">
    <property type="nucleotide sequence ID" value="NZ_BAABLT010000001.1"/>
</dbReference>
<sequence length="440" mass="45809">MSRGHSLIEGRDGSLAVLRSALRSGAQRGHLVVVRGPAGIGKTALLEAAARRWGSQGVPVARVDGGTAGDRCGVDAVVRGLREDFDRFGDAGLIDAINALVRCNRRGLGAGAVTELHRVFGRIGGLGPAVVLIDDLLDIEDPEPLLLAARRPGCLVVAAVRTDAGTTPTSGPLLDVADEVLDLGPLDAEEAATVAGDDLDDSVHQALRAALGPLHGNPGTLLATLEALRERGRLVDVDGRLHLAEPDAPIALPDDHDLLRRMRRIGALASRLLAVVATSGVLEVDDLARVADELGEDLAACGRTLDRLVEEGLLVVDGWGRSWCVCEALAASASSAARRRRAGEGDVLVGTFPKTVGATVDSAAQPRTWSVTDRHIVELVAAGLTNRRIGTELGLSEKTVEGHLTRLFAESGCRSRVELVAQASLEGLLGGAAELGRPAA</sequence>
<evidence type="ECO:0000313" key="3">
    <source>
        <dbReference type="EMBL" id="MFD0919400.1"/>
    </source>
</evidence>
<keyword evidence="1" id="KW-0238">DNA-binding</keyword>
<dbReference type="Pfam" id="PF00196">
    <property type="entry name" value="GerE"/>
    <property type="match status" value="1"/>
</dbReference>
<dbReference type="SMART" id="SM00382">
    <property type="entry name" value="AAA"/>
    <property type="match status" value="1"/>
</dbReference>
<evidence type="ECO:0000259" key="2">
    <source>
        <dbReference type="PROSITE" id="PS50043"/>
    </source>
</evidence>
<feature type="domain" description="HTH luxR-type" evidence="2">
    <location>
        <begin position="362"/>
        <end position="427"/>
    </location>
</feature>
<dbReference type="Gene3D" id="3.40.50.300">
    <property type="entry name" value="P-loop containing nucleotide triphosphate hydrolases"/>
    <property type="match status" value="1"/>
</dbReference>